<keyword evidence="1" id="KW-1133">Transmembrane helix</keyword>
<name>A0A2N3Y2H9_SACSN</name>
<dbReference type="STRING" id="994479.GCA_000194155_01376"/>
<dbReference type="AlphaFoldDB" id="A0A2N3Y2H9"/>
<gene>
    <name evidence="2" type="ORF">A8926_5056</name>
</gene>
<reference evidence="2" key="1">
    <citation type="submission" date="2017-12" db="EMBL/GenBank/DDBJ databases">
        <title>Sequencing the genomes of 1000 Actinobacteria strains.</title>
        <authorList>
            <person name="Klenk H.-P."/>
        </authorList>
    </citation>
    <scope>NUCLEOTIDE SEQUENCE [LARGE SCALE GENOMIC DNA]</scope>
    <source>
        <strain evidence="2">DSM 44228</strain>
    </source>
</reference>
<feature type="transmembrane region" description="Helical" evidence="1">
    <location>
        <begin position="34"/>
        <end position="55"/>
    </location>
</feature>
<comment type="caution">
    <text evidence="2">The sequence shown here is derived from an EMBL/GenBank/DDBJ whole genome shotgun (WGS) entry which is preliminary data.</text>
</comment>
<evidence type="ECO:0000256" key="1">
    <source>
        <dbReference type="SAM" id="Phobius"/>
    </source>
</evidence>
<organism evidence="2 3">
    <name type="scientific">Saccharopolyspora spinosa</name>
    <dbReference type="NCBI Taxonomy" id="60894"/>
    <lineage>
        <taxon>Bacteria</taxon>
        <taxon>Bacillati</taxon>
        <taxon>Actinomycetota</taxon>
        <taxon>Actinomycetes</taxon>
        <taxon>Pseudonocardiales</taxon>
        <taxon>Pseudonocardiaceae</taxon>
        <taxon>Saccharopolyspora</taxon>
    </lineage>
</organism>
<dbReference type="OrthoDB" id="4325786at2"/>
<protein>
    <submittedName>
        <fullName evidence="2">Uncharacterized protein</fullName>
    </submittedName>
</protein>
<proteinExistence type="predicted"/>
<feature type="transmembrane region" description="Helical" evidence="1">
    <location>
        <begin position="7"/>
        <end position="28"/>
    </location>
</feature>
<feature type="transmembrane region" description="Helical" evidence="1">
    <location>
        <begin position="97"/>
        <end position="116"/>
    </location>
</feature>
<keyword evidence="3" id="KW-1185">Reference proteome</keyword>
<sequence length="124" mass="13303">MSDWILRVLVAAGLLGSAWVHLVVWFDWAGDTDVIGPLFLVNLVAGVVIAVAVLIWRHWLPVLAAVGFGAATLLAYWLSVTVGLFGVQEQFATSEEVWGVITEAGCIVFSAALLAARSRRRAAV</sequence>
<feature type="transmembrane region" description="Helical" evidence="1">
    <location>
        <begin position="62"/>
        <end position="85"/>
    </location>
</feature>
<dbReference type="RefSeq" id="WP_029535047.1">
    <property type="nucleotide sequence ID" value="NZ_CP061007.1"/>
</dbReference>
<keyword evidence="1" id="KW-0472">Membrane</keyword>
<dbReference type="EMBL" id="PJNB01000001">
    <property type="protein sequence ID" value="PKW17124.1"/>
    <property type="molecule type" value="Genomic_DNA"/>
</dbReference>
<dbReference type="Proteomes" id="UP000233786">
    <property type="component" value="Unassembled WGS sequence"/>
</dbReference>
<keyword evidence="1" id="KW-0812">Transmembrane</keyword>
<evidence type="ECO:0000313" key="2">
    <source>
        <dbReference type="EMBL" id="PKW17124.1"/>
    </source>
</evidence>
<evidence type="ECO:0000313" key="3">
    <source>
        <dbReference type="Proteomes" id="UP000233786"/>
    </source>
</evidence>
<accession>A0A2N3Y2H9</accession>